<sequence>MDLPIRLLKTDHFPNRRLYVYGKPDIIAFVKHTLRNSPEAFERIRNSQLGKLWDFPTARCPVSCKLIHALLCRQLLSKKHHEMWTVFGGHPLRFSLSEFVSVIDLYCGEFLEGYDPDWHPPTMKGPDKWWRKFIEDDSKTTLRDISTSLRKGEVEDSDQKLSLCLIWIGFSA</sequence>
<dbReference type="PANTHER" id="PTHR48449">
    <property type="entry name" value="DUF1985 DOMAIN-CONTAINING PROTEIN"/>
    <property type="match status" value="1"/>
</dbReference>
<organism evidence="2 3">
    <name type="scientific">Microthlaspi erraticum</name>
    <dbReference type="NCBI Taxonomy" id="1685480"/>
    <lineage>
        <taxon>Eukaryota</taxon>
        <taxon>Viridiplantae</taxon>
        <taxon>Streptophyta</taxon>
        <taxon>Embryophyta</taxon>
        <taxon>Tracheophyta</taxon>
        <taxon>Spermatophyta</taxon>
        <taxon>Magnoliopsida</taxon>
        <taxon>eudicotyledons</taxon>
        <taxon>Gunneridae</taxon>
        <taxon>Pentapetalae</taxon>
        <taxon>rosids</taxon>
        <taxon>malvids</taxon>
        <taxon>Brassicales</taxon>
        <taxon>Brassicaceae</taxon>
        <taxon>Coluteocarpeae</taxon>
        <taxon>Microthlaspi</taxon>
    </lineage>
</organism>
<dbReference type="EMBL" id="CACVBM020001473">
    <property type="protein sequence ID" value="CAA7051311.1"/>
    <property type="molecule type" value="Genomic_DNA"/>
</dbReference>
<reference evidence="2" key="1">
    <citation type="submission" date="2020-01" db="EMBL/GenBank/DDBJ databases">
        <authorList>
            <person name="Mishra B."/>
        </authorList>
    </citation>
    <scope>NUCLEOTIDE SEQUENCE [LARGE SCALE GENOMIC DNA]</scope>
</reference>
<dbReference type="Proteomes" id="UP000467841">
    <property type="component" value="Unassembled WGS sequence"/>
</dbReference>
<protein>
    <recommendedName>
        <fullName evidence="1">DUF1985 domain-containing protein</fullName>
    </recommendedName>
</protein>
<dbReference type="OrthoDB" id="1100108at2759"/>
<dbReference type="Pfam" id="PF09331">
    <property type="entry name" value="DUF1985"/>
    <property type="match status" value="1"/>
</dbReference>
<proteinExistence type="predicted"/>
<evidence type="ECO:0000259" key="1">
    <source>
        <dbReference type="Pfam" id="PF09331"/>
    </source>
</evidence>
<evidence type="ECO:0000313" key="2">
    <source>
        <dbReference type="EMBL" id="CAA7051311.1"/>
    </source>
</evidence>
<keyword evidence="3" id="KW-1185">Reference proteome</keyword>
<evidence type="ECO:0000313" key="3">
    <source>
        <dbReference type="Proteomes" id="UP000467841"/>
    </source>
</evidence>
<dbReference type="PANTHER" id="PTHR48449:SF1">
    <property type="entry name" value="DUF1985 DOMAIN-CONTAINING PROTEIN"/>
    <property type="match status" value="1"/>
</dbReference>
<accession>A0A6D2KG99</accession>
<comment type="caution">
    <text evidence="2">The sequence shown here is derived from an EMBL/GenBank/DDBJ whole genome shotgun (WGS) entry which is preliminary data.</text>
</comment>
<dbReference type="InterPro" id="IPR015410">
    <property type="entry name" value="DUF1985"/>
</dbReference>
<gene>
    <name evidence="2" type="ORF">MERR_LOCUS38546</name>
</gene>
<name>A0A6D2KG99_9BRAS</name>
<dbReference type="AlphaFoldDB" id="A0A6D2KG99"/>
<feature type="domain" description="DUF1985" evidence="1">
    <location>
        <begin position="71"/>
        <end position="168"/>
    </location>
</feature>